<name>A0A366LLG5_9ACTN</name>
<dbReference type="AlphaFoldDB" id="A0A366LLG5"/>
<sequence>MDAARKYEDEHALLDRLHPHQVHEVRAVMLRLVAANEGAAEPEATPPVKRRHLSFAGLFSSGEGDLAERHEEILRDRLNHPV</sequence>
<accession>A0A366LLG5</accession>
<dbReference type="RefSeq" id="WP_113985865.1">
    <property type="nucleotide sequence ID" value="NZ_QMEY01000029.1"/>
</dbReference>
<evidence type="ECO:0000313" key="2">
    <source>
        <dbReference type="Proteomes" id="UP000253303"/>
    </source>
</evidence>
<organism evidence="1 2">
    <name type="scientific">Spongiactinospora rosea</name>
    <dbReference type="NCBI Taxonomy" id="2248750"/>
    <lineage>
        <taxon>Bacteria</taxon>
        <taxon>Bacillati</taxon>
        <taxon>Actinomycetota</taxon>
        <taxon>Actinomycetes</taxon>
        <taxon>Streptosporangiales</taxon>
        <taxon>Streptosporangiaceae</taxon>
        <taxon>Spongiactinospora</taxon>
    </lineage>
</organism>
<proteinExistence type="predicted"/>
<dbReference type="EMBL" id="QMEY01000029">
    <property type="protein sequence ID" value="RBQ14766.1"/>
    <property type="molecule type" value="Genomic_DNA"/>
</dbReference>
<gene>
    <name evidence="1" type="ORF">DP939_39010</name>
</gene>
<dbReference type="OrthoDB" id="4565736at2"/>
<comment type="caution">
    <text evidence="1">The sequence shown here is derived from an EMBL/GenBank/DDBJ whole genome shotgun (WGS) entry which is preliminary data.</text>
</comment>
<evidence type="ECO:0000313" key="1">
    <source>
        <dbReference type="EMBL" id="RBQ14766.1"/>
    </source>
</evidence>
<dbReference type="Proteomes" id="UP000253303">
    <property type="component" value="Unassembled WGS sequence"/>
</dbReference>
<protein>
    <submittedName>
        <fullName evidence="1">Uncharacterized protein</fullName>
    </submittedName>
</protein>
<reference evidence="1 2" key="1">
    <citation type="submission" date="2018-06" db="EMBL/GenBank/DDBJ databases">
        <title>Sphaerisporangium craniellae sp. nov., isolated from a marine sponge in the South China Sea.</title>
        <authorList>
            <person name="Li L."/>
        </authorList>
    </citation>
    <scope>NUCLEOTIDE SEQUENCE [LARGE SCALE GENOMIC DNA]</scope>
    <source>
        <strain evidence="1 2">LHW63015</strain>
    </source>
</reference>
<keyword evidence="2" id="KW-1185">Reference proteome</keyword>